<accession>A0A8T2YPT4</accession>
<organism evidence="2 3">
    <name type="scientific">Populus deltoides</name>
    <name type="common">Eastern poplar</name>
    <name type="synonym">Eastern cottonwood</name>
    <dbReference type="NCBI Taxonomy" id="3696"/>
    <lineage>
        <taxon>Eukaryota</taxon>
        <taxon>Viridiplantae</taxon>
        <taxon>Streptophyta</taxon>
        <taxon>Embryophyta</taxon>
        <taxon>Tracheophyta</taxon>
        <taxon>Spermatophyta</taxon>
        <taxon>Magnoliopsida</taxon>
        <taxon>eudicotyledons</taxon>
        <taxon>Gunneridae</taxon>
        <taxon>Pentapetalae</taxon>
        <taxon>rosids</taxon>
        <taxon>fabids</taxon>
        <taxon>Malpighiales</taxon>
        <taxon>Salicaceae</taxon>
        <taxon>Saliceae</taxon>
        <taxon>Populus</taxon>
    </lineage>
</organism>
<sequence>MGEIRSPYFSLGQNYFGDNSDHIHSPYISYGGEDYHGDYAEIHPPYSSAGDYRGDNAEIHSPYSSAGDYLADNTEIHSEALFHQDISGNSYNAQQFVKHGKAPRRVGGAWNYEQDSDVCIYRVGDRKSKKAMYSPQKISIGPIHNGNRNLNLMERKKSEYYEIFWKDRVSKAGELHGAEDEFWDALKKDEKKIRQCYEDDSHRIENPEDFLGLILYDAVFIFELFLKYSEDEEEFKKDSIMKEPGLRAAIRRDLILLENQLPFFILEKLYKLLPENIKGENTEFKTLACFYFRRHFPSKFSSSATTPLHFTDLVRSLLSFNRKDKSVEQIKSFHSATRLRQAGVKFKVPREHDCLLHVHFHRLRTEFHIPQLQIHGDTESLFRNLMALEKRVYPGQEYICHYINLLSILVVKPKDAKLLMENNIVSYCKDEFVVRDLIYSLASSTTDLHSCYHDIFSAVDDYYKSSWAKNPAYFIEEFFGNFWKGVGTVSAAIFLILTLVQTICAILGLR</sequence>
<keyword evidence="1" id="KW-0472">Membrane</keyword>
<feature type="transmembrane region" description="Helical" evidence="1">
    <location>
        <begin position="489"/>
        <end position="509"/>
    </location>
</feature>
<evidence type="ECO:0000256" key="1">
    <source>
        <dbReference type="SAM" id="Phobius"/>
    </source>
</evidence>
<name>A0A8T2YPT4_POPDE</name>
<proteinExistence type="predicted"/>
<dbReference type="PANTHER" id="PTHR31170:SF9">
    <property type="entry name" value="PROTEIN, PUTATIVE (DUF247)-RELATED"/>
    <property type="match status" value="1"/>
</dbReference>
<protein>
    <submittedName>
        <fullName evidence="2">Uncharacterized protein</fullName>
    </submittedName>
</protein>
<dbReference type="AlphaFoldDB" id="A0A8T2YPT4"/>
<comment type="caution">
    <text evidence="2">The sequence shown here is derived from an EMBL/GenBank/DDBJ whole genome shotgun (WGS) entry which is preliminary data.</text>
</comment>
<dbReference type="Proteomes" id="UP000807159">
    <property type="component" value="Chromosome 5"/>
</dbReference>
<dbReference type="PANTHER" id="PTHR31170">
    <property type="entry name" value="BNAC04G53230D PROTEIN"/>
    <property type="match status" value="1"/>
</dbReference>
<dbReference type="Pfam" id="PF03140">
    <property type="entry name" value="DUF247"/>
    <property type="match status" value="1"/>
</dbReference>
<dbReference type="EMBL" id="JACEGQ020000005">
    <property type="protein sequence ID" value="KAH8507090.1"/>
    <property type="molecule type" value="Genomic_DNA"/>
</dbReference>
<reference evidence="2" key="1">
    <citation type="journal article" date="2021" name="J. Hered.">
        <title>Genome Assembly of Salicaceae Populus deltoides (Eastern Cottonwood) I-69 Based on Nanopore Sequencing and Hi-C Technologies.</title>
        <authorList>
            <person name="Bai S."/>
            <person name="Wu H."/>
            <person name="Zhang J."/>
            <person name="Pan Z."/>
            <person name="Zhao W."/>
            <person name="Li Z."/>
            <person name="Tong C."/>
        </authorList>
    </citation>
    <scope>NUCLEOTIDE SEQUENCE</scope>
    <source>
        <tissue evidence="2">Leaf</tissue>
    </source>
</reference>
<evidence type="ECO:0000313" key="3">
    <source>
        <dbReference type="Proteomes" id="UP000807159"/>
    </source>
</evidence>
<keyword evidence="1" id="KW-1133">Transmembrane helix</keyword>
<keyword evidence="3" id="KW-1185">Reference proteome</keyword>
<gene>
    <name evidence="2" type="ORF">H0E87_009555</name>
</gene>
<keyword evidence="1" id="KW-0812">Transmembrane</keyword>
<dbReference type="InterPro" id="IPR004158">
    <property type="entry name" value="DUF247_pln"/>
</dbReference>
<evidence type="ECO:0000313" key="2">
    <source>
        <dbReference type="EMBL" id="KAH8507090.1"/>
    </source>
</evidence>